<dbReference type="Pfam" id="PF14390">
    <property type="entry name" value="DUF4420"/>
    <property type="match status" value="1"/>
</dbReference>
<proteinExistence type="predicted"/>
<dbReference type="InterPro" id="IPR025534">
    <property type="entry name" value="DUF4420"/>
</dbReference>
<name>A0A317DCR2_9ACTN</name>
<dbReference type="OrthoDB" id="4854145at2"/>
<gene>
    <name evidence="1" type="ORF">DKT68_04060</name>
</gene>
<accession>A0A317DCR2</accession>
<dbReference type="Proteomes" id="UP000245410">
    <property type="component" value="Unassembled WGS sequence"/>
</dbReference>
<evidence type="ECO:0000313" key="2">
    <source>
        <dbReference type="Proteomes" id="UP000245410"/>
    </source>
</evidence>
<keyword evidence="2" id="KW-1185">Reference proteome</keyword>
<evidence type="ECO:0000313" key="1">
    <source>
        <dbReference type="EMBL" id="PWR12082.1"/>
    </source>
</evidence>
<sequence>MTSAASVDRRHVSVDSFVRYLASEVPVVLPIRGTPAVSVFVRPAKPELGLRIEVDPDTQAPVTGLTNIVARVADHEGQHYLEVVVVATALFRDAYAVLCSMADRIQIAGMTPTHALRETLGQLASLLREPESISQEREIGLFGELLTLGGLAARVGGSAAVGAWRGPQGEEHDFGLPAVDVEVKTTISERRAHWIDSLTQLQPTTDRPLWLVSHQLTGAGVGFGKTLPELIDKVGSTLPSTTRDDFEAKLSAAGWSAAYATQMTSRWERRTGSAAFEVDEQFPRLVPDALQQAGLPIVRLIQVRYRVDLDGMASPVSIPAGIVAALGS</sequence>
<dbReference type="RefSeq" id="WP_109816090.1">
    <property type="nucleotide sequence ID" value="NZ_QGKR01000116.1"/>
</dbReference>
<reference evidence="1 2" key="1">
    <citation type="submission" date="2018-05" db="EMBL/GenBank/DDBJ databases">
        <title>Micromonospora atacamensis sp. nov., a novel actinobacteria isolated from high altitude Atacama Desert soil.</title>
        <authorList>
            <person name="Carro L."/>
            <person name="Golinska P."/>
            <person name="Klenk H.-P."/>
            <person name="Goodfellow M."/>
        </authorList>
    </citation>
    <scope>NUCLEOTIDE SEQUENCE [LARGE SCALE GENOMIC DNA]</scope>
    <source>
        <strain evidence="1 2">5R2A7</strain>
    </source>
</reference>
<dbReference type="AlphaFoldDB" id="A0A317DCR2"/>
<protein>
    <submittedName>
        <fullName evidence="1">PD-(D/E)XK motif protein</fullName>
    </submittedName>
</protein>
<organism evidence="1 2">
    <name type="scientific">Micromonospora acroterricola</name>
    <dbReference type="NCBI Taxonomy" id="2202421"/>
    <lineage>
        <taxon>Bacteria</taxon>
        <taxon>Bacillati</taxon>
        <taxon>Actinomycetota</taxon>
        <taxon>Actinomycetes</taxon>
        <taxon>Micromonosporales</taxon>
        <taxon>Micromonosporaceae</taxon>
        <taxon>Micromonospora</taxon>
    </lineage>
</organism>
<dbReference type="EMBL" id="QGKR01000116">
    <property type="protein sequence ID" value="PWR12082.1"/>
    <property type="molecule type" value="Genomic_DNA"/>
</dbReference>
<comment type="caution">
    <text evidence="1">The sequence shown here is derived from an EMBL/GenBank/DDBJ whole genome shotgun (WGS) entry which is preliminary data.</text>
</comment>